<keyword evidence="10" id="KW-1185">Reference proteome</keyword>
<dbReference type="GO" id="GO:0004252">
    <property type="term" value="F:serine-type endopeptidase activity"/>
    <property type="evidence" value="ECO:0007669"/>
    <property type="project" value="InterPro"/>
</dbReference>
<evidence type="ECO:0000256" key="1">
    <source>
        <dbReference type="ARBA" id="ARBA00000677"/>
    </source>
</evidence>
<evidence type="ECO:0000313" key="10">
    <source>
        <dbReference type="Proteomes" id="UP001165079"/>
    </source>
</evidence>
<keyword evidence="5 7" id="KW-0378">Hydrolase</keyword>
<keyword evidence="7" id="KW-0812">Transmembrane</keyword>
<dbReference type="PROSITE" id="PS00761">
    <property type="entry name" value="SPASE_I_3"/>
    <property type="match status" value="1"/>
</dbReference>
<evidence type="ECO:0000313" key="9">
    <source>
        <dbReference type="EMBL" id="GLZ75666.1"/>
    </source>
</evidence>
<name>A0A9W6W7N3_9ACTN</name>
<dbReference type="EMBL" id="BSTX01000001">
    <property type="protein sequence ID" value="GLZ75666.1"/>
    <property type="molecule type" value="Genomic_DNA"/>
</dbReference>
<dbReference type="GO" id="GO:0005886">
    <property type="term" value="C:plasma membrane"/>
    <property type="evidence" value="ECO:0007669"/>
    <property type="project" value="UniProtKB-SubCell"/>
</dbReference>
<evidence type="ECO:0000256" key="5">
    <source>
        <dbReference type="ARBA" id="ARBA00022801"/>
    </source>
</evidence>
<dbReference type="CDD" id="cd06530">
    <property type="entry name" value="S26_SPase_I"/>
    <property type="match status" value="1"/>
</dbReference>
<evidence type="ECO:0000256" key="6">
    <source>
        <dbReference type="PIRSR" id="PIRSR600223-1"/>
    </source>
</evidence>
<feature type="active site" evidence="6">
    <location>
        <position position="143"/>
    </location>
</feature>
<dbReference type="InterPro" id="IPR036286">
    <property type="entry name" value="LexA/Signal_pep-like_sf"/>
</dbReference>
<dbReference type="PANTHER" id="PTHR43390:SF1">
    <property type="entry name" value="CHLOROPLAST PROCESSING PEPTIDASE"/>
    <property type="match status" value="1"/>
</dbReference>
<evidence type="ECO:0000259" key="8">
    <source>
        <dbReference type="Pfam" id="PF10502"/>
    </source>
</evidence>
<dbReference type="NCBIfam" id="TIGR02227">
    <property type="entry name" value="sigpep_I_bact"/>
    <property type="match status" value="1"/>
</dbReference>
<evidence type="ECO:0000256" key="3">
    <source>
        <dbReference type="ARBA" id="ARBA00009370"/>
    </source>
</evidence>
<protein>
    <recommendedName>
        <fullName evidence="4 7">Signal peptidase I</fullName>
        <ecNumber evidence="4 7">3.4.21.89</ecNumber>
    </recommendedName>
</protein>
<reference evidence="9" key="1">
    <citation type="submission" date="2023-03" db="EMBL/GenBank/DDBJ databases">
        <title>Actinorhabdospora filicis NBRC 111898.</title>
        <authorList>
            <person name="Ichikawa N."/>
            <person name="Sato H."/>
            <person name="Tonouchi N."/>
        </authorList>
    </citation>
    <scope>NUCLEOTIDE SEQUENCE</scope>
    <source>
        <strain evidence="9">NBRC 111898</strain>
    </source>
</reference>
<comment type="similarity">
    <text evidence="3 7">Belongs to the peptidase S26 family.</text>
</comment>
<dbReference type="PRINTS" id="PR00727">
    <property type="entry name" value="LEADERPTASE"/>
</dbReference>
<gene>
    <name evidence="9" type="ORF">Afil01_04730</name>
</gene>
<organism evidence="9 10">
    <name type="scientific">Actinorhabdospora filicis</name>
    <dbReference type="NCBI Taxonomy" id="1785913"/>
    <lineage>
        <taxon>Bacteria</taxon>
        <taxon>Bacillati</taxon>
        <taxon>Actinomycetota</taxon>
        <taxon>Actinomycetes</taxon>
        <taxon>Micromonosporales</taxon>
        <taxon>Micromonosporaceae</taxon>
        <taxon>Actinorhabdospora</taxon>
    </lineage>
</organism>
<dbReference type="Gene3D" id="2.10.109.10">
    <property type="entry name" value="Umud Fragment, subunit A"/>
    <property type="match status" value="1"/>
</dbReference>
<comment type="caution">
    <text evidence="9">The sequence shown here is derived from an EMBL/GenBank/DDBJ whole genome shotgun (WGS) entry which is preliminary data.</text>
</comment>
<accession>A0A9W6W7N3</accession>
<dbReference type="InterPro" id="IPR019533">
    <property type="entry name" value="Peptidase_S26"/>
</dbReference>
<dbReference type="SUPFAM" id="SSF51306">
    <property type="entry name" value="LexA/Signal peptidase"/>
    <property type="match status" value="1"/>
</dbReference>
<dbReference type="InterPro" id="IPR000223">
    <property type="entry name" value="Pept_S26A_signal_pept_1"/>
</dbReference>
<comment type="subcellular location">
    <subcellularLocation>
        <location evidence="2">Cell membrane</location>
        <topology evidence="2">Single-pass type II membrane protein</topology>
    </subcellularLocation>
    <subcellularLocation>
        <location evidence="7">Membrane</location>
        <topology evidence="7">Single-pass type II membrane protein</topology>
    </subcellularLocation>
</comment>
<dbReference type="Pfam" id="PF10502">
    <property type="entry name" value="Peptidase_S26"/>
    <property type="match status" value="1"/>
</dbReference>
<comment type="catalytic activity">
    <reaction evidence="1 7">
        <text>Cleavage of hydrophobic, N-terminal signal or leader sequences from secreted and periplasmic proteins.</text>
        <dbReference type="EC" id="3.4.21.89"/>
    </reaction>
</comment>
<dbReference type="InterPro" id="IPR019758">
    <property type="entry name" value="Pept_S26A_signal_pept_1_CS"/>
</dbReference>
<dbReference type="AlphaFoldDB" id="A0A9W6W7N3"/>
<keyword evidence="7" id="KW-0645">Protease</keyword>
<feature type="domain" description="Peptidase S26" evidence="8">
    <location>
        <begin position="41"/>
        <end position="237"/>
    </location>
</feature>
<keyword evidence="7" id="KW-0472">Membrane</keyword>
<dbReference type="EC" id="3.4.21.89" evidence="4 7"/>
<proteinExistence type="inferred from homology"/>
<keyword evidence="7" id="KW-1133">Transmembrane helix</keyword>
<dbReference type="GO" id="GO:0009003">
    <property type="term" value="F:signal peptidase activity"/>
    <property type="evidence" value="ECO:0007669"/>
    <property type="project" value="UniProtKB-EC"/>
</dbReference>
<evidence type="ECO:0000256" key="4">
    <source>
        <dbReference type="ARBA" id="ARBA00013208"/>
    </source>
</evidence>
<dbReference type="Proteomes" id="UP001165079">
    <property type="component" value="Unassembled WGS sequence"/>
</dbReference>
<evidence type="ECO:0000256" key="2">
    <source>
        <dbReference type="ARBA" id="ARBA00004401"/>
    </source>
</evidence>
<dbReference type="RefSeq" id="WP_285660901.1">
    <property type="nucleotide sequence ID" value="NZ_BSTX01000001.1"/>
</dbReference>
<evidence type="ECO:0000256" key="7">
    <source>
        <dbReference type="RuleBase" id="RU362042"/>
    </source>
</evidence>
<feature type="transmembrane region" description="Helical" evidence="7">
    <location>
        <begin position="44"/>
        <end position="64"/>
    </location>
</feature>
<dbReference type="PANTHER" id="PTHR43390">
    <property type="entry name" value="SIGNAL PEPTIDASE I"/>
    <property type="match status" value="1"/>
</dbReference>
<feature type="active site" evidence="6">
    <location>
        <position position="70"/>
    </location>
</feature>
<dbReference type="GO" id="GO:0006465">
    <property type="term" value="P:signal peptide processing"/>
    <property type="evidence" value="ECO:0007669"/>
    <property type="project" value="InterPro"/>
</dbReference>
<sequence>MEGNDAERVVIAGKRDAANHKRRELLARGTPARRETPLWKEVPLLLLVAFCVAVLVRTFLFQAYGIPSASMERTLTEGDRVIVSKIVYDVRTPQRGEVIVFRGNERWAPEFQQDPDSGPLARLGAAVADLIGIGQPSEKDFIKRVIGRPGDTVMCCDAAGRVTVNGHALDESEYLYEDSPLGLGTVGDCRAREFGPVRVPEGQLFVLGDHRSRSQDSRCQGFVPMDDVIGRALAVAWPVDRWHVLAVPATFADVPSPAPGAGGSPPPPGGSGGGAAIVAAAVFHAPRHRFSA</sequence>